<keyword evidence="1" id="KW-1133">Transmembrane helix</keyword>
<gene>
    <name evidence="2" type="ORF">nbrc107696_10660</name>
</gene>
<protein>
    <submittedName>
        <fullName evidence="2">Uncharacterized protein</fullName>
    </submittedName>
</protein>
<dbReference type="Proteomes" id="UP000444960">
    <property type="component" value="Unassembled WGS sequence"/>
</dbReference>
<feature type="transmembrane region" description="Helical" evidence="1">
    <location>
        <begin position="83"/>
        <end position="101"/>
    </location>
</feature>
<evidence type="ECO:0000313" key="2">
    <source>
        <dbReference type="EMBL" id="GEE00620.1"/>
    </source>
</evidence>
<keyword evidence="1" id="KW-0472">Membrane</keyword>
<feature type="transmembrane region" description="Helical" evidence="1">
    <location>
        <begin position="164"/>
        <end position="181"/>
    </location>
</feature>
<organism evidence="2 3">
    <name type="scientific">Gordonia spumicola</name>
    <dbReference type="NCBI Taxonomy" id="589161"/>
    <lineage>
        <taxon>Bacteria</taxon>
        <taxon>Bacillati</taxon>
        <taxon>Actinomycetota</taxon>
        <taxon>Actinomycetes</taxon>
        <taxon>Mycobacteriales</taxon>
        <taxon>Gordoniaceae</taxon>
        <taxon>Gordonia</taxon>
    </lineage>
</organism>
<keyword evidence="1" id="KW-0812">Transmembrane</keyword>
<dbReference type="EMBL" id="BJOV01000002">
    <property type="protein sequence ID" value="GEE00620.1"/>
    <property type="molecule type" value="Genomic_DNA"/>
</dbReference>
<name>A0A7I9V6B5_9ACTN</name>
<keyword evidence="3" id="KW-1185">Reference proteome</keyword>
<feature type="transmembrane region" description="Helical" evidence="1">
    <location>
        <begin position="139"/>
        <end position="158"/>
    </location>
</feature>
<feature type="transmembrane region" description="Helical" evidence="1">
    <location>
        <begin position="41"/>
        <end position="63"/>
    </location>
</feature>
<comment type="caution">
    <text evidence="2">The sequence shown here is derived from an EMBL/GenBank/DDBJ whole genome shotgun (WGS) entry which is preliminary data.</text>
</comment>
<sequence>MTLWAKNRFVLPSLVVVVLVAVVTASLGDNEFPVPRIIGVSQVPVTAALFIPALIAIVAAASLSRANLSADRRAVRRISRYDAGLVLLLLSVYAIVTIVLSGGPVPAAILGVRIAVGLTGLMLLCRTVMSSEMAVVPPVVYLLMAVVFGTSRSLWAWIADEHDSRVSVVIAACVLAAGLAAESIRSVTPVAN</sequence>
<evidence type="ECO:0000256" key="1">
    <source>
        <dbReference type="SAM" id="Phobius"/>
    </source>
</evidence>
<accession>A0A7I9V6B5</accession>
<dbReference type="AlphaFoldDB" id="A0A7I9V6B5"/>
<feature type="transmembrane region" description="Helical" evidence="1">
    <location>
        <begin position="107"/>
        <end position="127"/>
    </location>
</feature>
<evidence type="ECO:0000313" key="3">
    <source>
        <dbReference type="Proteomes" id="UP000444960"/>
    </source>
</evidence>
<reference evidence="3" key="1">
    <citation type="submission" date="2019-06" db="EMBL/GenBank/DDBJ databases">
        <title>Gordonia isolated from sludge of a wastewater treatment plant.</title>
        <authorList>
            <person name="Tamura T."/>
            <person name="Aoyama K."/>
            <person name="Kang Y."/>
            <person name="Saito S."/>
            <person name="Akiyama N."/>
            <person name="Yazawa K."/>
            <person name="Gonoi T."/>
            <person name="Mikami Y."/>
        </authorList>
    </citation>
    <scope>NUCLEOTIDE SEQUENCE [LARGE SCALE GENOMIC DNA]</scope>
    <source>
        <strain evidence="3">NBRC 107696</strain>
    </source>
</reference>
<proteinExistence type="predicted"/>